<evidence type="ECO:0000259" key="6">
    <source>
        <dbReference type="Pfam" id="PF02518"/>
    </source>
</evidence>
<keyword evidence="8" id="KW-0547">Nucleotide-binding</keyword>
<organism evidence="8 9">
    <name type="scientific">Actinomadura meridiana</name>
    <dbReference type="NCBI Taxonomy" id="559626"/>
    <lineage>
        <taxon>Bacteria</taxon>
        <taxon>Bacillati</taxon>
        <taxon>Actinomycetota</taxon>
        <taxon>Actinomycetes</taxon>
        <taxon>Streptosporangiales</taxon>
        <taxon>Thermomonosporaceae</taxon>
        <taxon>Actinomadura</taxon>
    </lineage>
</organism>
<keyword evidence="3" id="KW-0902">Two-component regulatory system</keyword>
<keyword evidence="2" id="KW-0418">Kinase</keyword>
<keyword evidence="8" id="KW-0067">ATP-binding</keyword>
<dbReference type="EMBL" id="BAABAS010000016">
    <property type="protein sequence ID" value="GAA4236941.1"/>
    <property type="molecule type" value="Genomic_DNA"/>
</dbReference>
<comment type="caution">
    <text evidence="8">The sequence shown here is derived from an EMBL/GenBank/DDBJ whole genome shotgun (WGS) entry which is preliminary data.</text>
</comment>
<keyword evidence="1" id="KW-0808">Transferase</keyword>
<dbReference type="InterPro" id="IPR050482">
    <property type="entry name" value="Sensor_HK_TwoCompSys"/>
</dbReference>
<dbReference type="Pfam" id="PF02518">
    <property type="entry name" value="HATPase_c"/>
    <property type="match status" value="1"/>
</dbReference>
<evidence type="ECO:0000256" key="2">
    <source>
        <dbReference type="ARBA" id="ARBA00022777"/>
    </source>
</evidence>
<name>A0ABP8CB79_9ACTN</name>
<dbReference type="InterPro" id="IPR036890">
    <property type="entry name" value="HATPase_C_sf"/>
</dbReference>
<feature type="compositionally biased region" description="Low complexity" evidence="4">
    <location>
        <begin position="20"/>
        <end position="30"/>
    </location>
</feature>
<evidence type="ECO:0000259" key="7">
    <source>
        <dbReference type="Pfam" id="PF04024"/>
    </source>
</evidence>
<evidence type="ECO:0000256" key="1">
    <source>
        <dbReference type="ARBA" id="ARBA00022679"/>
    </source>
</evidence>
<dbReference type="InterPro" id="IPR007168">
    <property type="entry name" value="Phageshock_PspC_N"/>
</dbReference>
<dbReference type="Proteomes" id="UP001501710">
    <property type="component" value="Unassembled WGS sequence"/>
</dbReference>
<feature type="transmembrane region" description="Helical" evidence="5">
    <location>
        <begin position="119"/>
        <end position="139"/>
    </location>
</feature>
<evidence type="ECO:0000313" key="8">
    <source>
        <dbReference type="EMBL" id="GAA4236941.1"/>
    </source>
</evidence>
<protein>
    <submittedName>
        <fullName evidence="8">ATP-binding protein</fullName>
    </submittedName>
</protein>
<feature type="transmembrane region" description="Helical" evidence="5">
    <location>
        <begin position="72"/>
        <end position="98"/>
    </location>
</feature>
<feature type="transmembrane region" description="Helical" evidence="5">
    <location>
        <begin position="211"/>
        <end position="233"/>
    </location>
</feature>
<accession>A0ABP8CB79</accession>
<feature type="domain" description="Histidine kinase/HSP90-like ATPase" evidence="6">
    <location>
        <begin position="341"/>
        <end position="425"/>
    </location>
</feature>
<evidence type="ECO:0000256" key="5">
    <source>
        <dbReference type="SAM" id="Phobius"/>
    </source>
</evidence>
<keyword evidence="9" id="KW-1185">Reference proteome</keyword>
<proteinExistence type="predicted"/>
<dbReference type="Gene3D" id="3.30.565.10">
    <property type="entry name" value="Histidine kinase-like ATPase, C-terminal domain"/>
    <property type="match status" value="1"/>
</dbReference>
<feature type="region of interest" description="Disordered" evidence="4">
    <location>
        <begin position="19"/>
        <end position="40"/>
    </location>
</feature>
<keyword evidence="5" id="KW-0472">Membrane</keyword>
<feature type="domain" description="Phage shock protein PspC N-terminal" evidence="7">
    <location>
        <begin position="41"/>
        <end position="97"/>
    </location>
</feature>
<evidence type="ECO:0000256" key="4">
    <source>
        <dbReference type="SAM" id="MobiDB-lite"/>
    </source>
</evidence>
<dbReference type="Pfam" id="PF04024">
    <property type="entry name" value="PspC"/>
    <property type="match status" value="1"/>
</dbReference>
<feature type="transmembrane region" description="Helical" evidence="5">
    <location>
        <begin position="181"/>
        <end position="199"/>
    </location>
</feature>
<keyword evidence="5" id="KW-0812">Transmembrane</keyword>
<dbReference type="PANTHER" id="PTHR24421:SF61">
    <property type="entry name" value="OXYGEN SENSOR HISTIDINE KINASE NREB"/>
    <property type="match status" value="1"/>
</dbReference>
<dbReference type="GO" id="GO:0005524">
    <property type="term" value="F:ATP binding"/>
    <property type="evidence" value="ECO:0007669"/>
    <property type="project" value="UniProtKB-KW"/>
</dbReference>
<dbReference type="InterPro" id="IPR003594">
    <property type="entry name" value="HATPase_dom"/>
</dbReference>
<keyword evidence="5" id="KW-1133">Transmembrane helix</keyword>
<reference evidence="9" key="1">
    <citation type="journal article" date="2019" name="Int. J. Syst. Evol. Microbiol.">
        <title>The Global Catalogue of Microorganisms (GCM) 10K type strain sequencing project: providing services to taxonomists for standard genome sequencing and annotation.</title>
        <authorList>
            <consortium name="The Broad Institute Genomics Platform"/>
            <consortium name="The Broad Institute Genome Sequencing Center for Infectious Disease"/>
            <person name="Wu L."/>
            <person name="Ma J."/>
        </authorList>
    </citation>
    <scope>NUCLEOTIDE SEQUENCE [LARGE SCALE GENOMIC DNA]</scope>
    <source>
        <strain evidence="9">JCM 17440</strain>
    </source>
</reference>
<gene>
    <name evidence="8" type="ORF">GCM10022254_47750</name>
</gene>
<sequence>MRPGAGRVTIVDVGEETAEEPGATAAVTAPPAAPVPPDDGRRLTRATDGGLIAGVCRGLAEHLGVDVLIVRAAFVLLTMASGLGLAAYVAFWILVPAAERPEEDERAASGRRRLRGRDWGQLAAYAAVTVGLAVLPWGAAGAVQWALWPFVVGGVGAAILWQQADRDQRQRWTLPLRQRWLRSLLGLLLVVGGIGGFVAQKVEADQARSVVIAMLIILTGLAVIVTPWVVRLWQDLDAERHERIRSQERAELAAHIHDSVLHTLTLIQRNAHDTREVQRLARSQERTLRTWLYQPRADPDQTFAAAIREIAGEVEDDHGVPIEIVCVGDTALDERLGAALQAAREAMVNAAKYAEAPSVSVYAEVEGDEIAIFVRDRGKGFDLDRVPDDRMGVRGSIIGRMERNGGKATVRTAPGEGTEVRLEIKKS</sequence>
<dbReference type="PANTHER" id="PTHR24421">
    <property type="entry name" value="NITRATE/NITRITE SENSOR PROTEIN NARX-RELATED"/>
    <property type="match status" value="1"/>
</dbReference>
<evidence type="ECO:0000256" key="3">
    <source>
        <dbReference type="ARBA" id="ARBA00023012"/>
    </source>
</evidence>
<evidence type="ECO:0000313" key="9">
    <source>
        <dbReference type="Proteomes" id="UP001501710"/>
    </source>
</evidence>
<dbReference type="SUPFAM" id="SSF55874">
    <property type="entry name" value="ATPase domain of HSP90 chaperone/DNA topoisomerase II/histidine kinase"/>
    <property type="match status" value="1"/>
</dbReference>
<feature type="transmembrane region" description="Helical" evidence="5">
    <location>
        <begin position="145"/>
        <end position="161"/>
    </location>
</feature>